<gene>
    <name evidence="1" type="ORF">ACFP81_10635</name>
</gene>
<dbReference type="Proteomes" id="UP001596297">
    <property type="component" value="Unassembled WGS sequence"/>
</dbReference>
<dbReference type="RefSeq" id="WP_380083429.1">
    <property type="nucleotide sequence ID" value="NZ_JBHSWD010000001.1"/>
</dbReference>
<comment type="caution">
    <text evidence="1">The sequence shown here is derived from an EMBL/GenBank/DDBJ whole genome shotgun (WGS) entry which is preliminary data.</text>
</comment>
<evidence type="ECO:0008006" key="3">
    <source>
        <dbReference type="Google" id="ProtNLM"/>
    </source>
</evidence>
<sequence>MEFKPGTLGGHDTTTAHFATQVTGAVTGEPIDVNQPVELRADGRLYKASGQGAFMGSSPRTAKTASQALTVHGIGQRFHASDDASLTPGKTYYLGTAPGTISDAPTANDAQGAFVAVSTRDLMVVRIGKLA</sequence>
<protein>
    <recommendedName>
        <fullName evidence="3">DUF2190 family protein</fullName>
    </recommendedName>
</protein>
<reference evidence="2" key="1">
    <citation type="journal article" date="2019" name="Int. J. Syst. Evol. Microbiol.">
        <title>The Global Catalogue of Microorganisms (GCM) 10K type strain sequencing project: providing services to taxonomists for standard genome sequencing and annotation.</title>
        <authorList>
            <consortium name="The Broad Institute Genomics Platform"/>
            <consortium name="The Broad Institute Genome Sequencing Center for Infectious Disease"/>
            <person name="Wu L."/>
            <person name="Ma J."/>
        </authorList>
    </citation>
    <scope>NUCLEOTIDE SEQUENCE [LARGE SCALE GENOMIC DNA]</scope>
    <source>
        <strain evidence="2">CGMCC 1.15772</strain>
    </source>
</reference>
<keyword evidence="2" id="KW-1185">Reference proteome</keyword>
<name>A0ABW1YDQ5_9DEIO</name>
<accession>A0ABW1YDQ5</accession>
<proteinExistence type="predicted"/>
<dbReference type="EMBL" id="JBHSWD010000001">
    <property type="protein sequence ID" value="MFC6592404.1"/>
    <property type="molecule type" value="Genomic_DNA"/>
</dbReference>
<evidence type="ECO:0000313" key="1">
    <source>
        <dbReference type="EMBL" id="MFC6592404.1"/>
    </source>
</evidence>
<evidence type="ECO:0000313" key="2">
    <source>
        <dbReference type="Proteomes" id="UP001596297"/>
    </source>
</evidence>
<organism evidence="1 2">
    <name type="scientific">Deinococcus lacus</name>
    <dbReference type="NCBI Taxonomy" id="392561"/>
    <lineage>
        <taxon>Bacteria</taxon>
        <taxon>Thermotogati</taxon>
        <taxon>Deinococcota</taxon>
        <taxon>Deinococci</taxon>
        <taxon>Deinococcales</taxon>
        <taxon>Deinococcaceae</taxon>
        <taxon>Deinococcus</taxon>
    </lineage>
</organism>